<dbReference type="EMBL" id="JAHHUM010002345">
    <property type="protein sequence ID" value="KAK5604431.1"/>
    <property type="molecule type" value="Genomic_DNA"/>
</dbReference>
<gene>
    <name evidence="2" type="ORF">CRENBAI_017443</name>
</gene>
<feature type="compositionally biased region" description="Basic and acidic residues" evidence="1">
    <location>
        <begin position="362"/>
        <end position="375"/>
    </location>
</feature>
<protein>
    <submittedName>
        <fullName evidence="2">Uncharacterized protein</fullName>
    </submittedName>
</protein>
<feature type="compositionally biased region" description="Polar residues" evidence="1">
    <location>
        <begin position="33"/>
        <end position="82"/>
    </location>
</feature>
<feature type="compositionally biased region" description="Basic residues" evidence="1">
    <location>
        <begin position="183"/>
        <end position="192"/>
    </location>
</feature>
<accession>A0AAV9R675</accession>
<evidence type="ECO:0000313" key="3">
    <source>
        <dbReference type="Proteomes" id="UP001311232"/>
    </source>
</evidence>
<dbReference type="AlphaFoldDB" id="A0AAV9R675"/>
<feature type="compositionally biased region" description="Acidic residues" evidence="1">
    <location>
        <begin position="157"/>
        <end position="172"/>
    </location>
</feature>
<name>A0AAV9R675_9TELE</name>
<evidence type="ECO:0000313" key="2">
    <source>
        <dbReference type="EMBL" id="KAK5604431.1"/>
    </source>
</evidence>
<proteinExistence type="predicted"/>
<dbReference type="Proteomes" id="UP001311232">
    <property type="component" value="Unassembled WGS sequence"/>
</dbReference>
<organism evidence="2 3">
    <name type="scientific">Crenichthys baileyi</name>
    <name type="common">White River springfish</name>
    <dbReference type="NCBI Taxonomy" id="28760"/>
    <lineage>
        <taxon>Eukaryota</taxon>
        <taxon>Metazoa</taxon>
        <taxon>Chordata</taxon>
        <taxon>Craniata</taxon>
        <taxon>Vertebrata</taxon>
        <taxon>Euteleostomi</taxon>
        <taxon>Actinopterygii</taxon>
        <taxon>Neopterygii</taxon>
        <taxon>Teleostei</taxon>
        <taxon>Neoteleostei</taxon>
        <taxon>Acanthomorphata</taxon>
        <taxon>Ovalentaria</taxon>
        <taxon>Atherinomorphae</taxon>
        <taxon>Cyprinodontiformes</taxon>
        <taxon>Goodeidae</taxon>
        <taxon>Crenichthys</taxon>
    </lineage>
</organism>
<evidence type="ECO:0000256" key="1">
    <source>
        <dbReference type="SAM" id="MobiDB-lite"/>
    </source>
</evidence>
<feature type="region of interest" description="Disordered" evidence="1">
    <location>
        <begin position="299"/>
        <end position="342"/>
    </location>
</feature>
<comment type="caution">
    <text evidence="2">The sequence shown here is derived from an EMBL/GenBank/DDBJ whole genome shotgun (WGS) entry which is preliminary data.</text>
</comment>
<sequence length="393" mass="41365">MYSSPELMERIIQMERDYETAVRQFYCRPSSPTPSHKSGAAAQSMSCLQSGAAAQSTSYLQSGAAAQSTSCLQSGATATAEQPTPGLQGAAAEQPTPGLQSAAAEQPTSGLQPAADFPGGSEDGPPLLPVSEGSEGGLPLILAPGLSDCVPGRNDSQPDDPQPDDPQPDDPQPDPKSASTSSTRRRGRRKRCASAEFIGGPGDASAHPTEGLSDASASPHATEGLGDASAHVTEVLASEPRDEGFEEEAPPDLVHEGFKEQFVLVLASEPRDERLEEEAPSNPVPEGFKEQFVLVLASEPRDEGSPGTASASEVPPGLRRWPPRSLRLCRSPGHHRRRRLLSVEPIGPAGSLLRFAVADPAKNLETRDPRAHHTPAEAQESQGAQALPSSHWE</sequence>
<keyword evidence="3" id="KW-1185">Reference proteome</keyword>
<feature type="region of interest" description="Disordered" evidence="1">
    <location>
        <begin position="27"/>
        <end position="256"/>
    </location>
</feature>
<feature type="region of interest" description="Disordered" evidence="1">
    <location>
        <begin position="360"/>
        <end position="393"/>
    </location>
</feature>
<reference evidence="2 3" key="1">
    <citation type="submission" date="2021-06" db="EMBL/GenBank/DDBJ databases">
        <authorList>
            <person name="Palmer J.M."/>
        </authorList>
    </citation>
    <scope>NUCLEOTIDE SEQUENCE [LARGE SCALE GENOMIC DNA]</scope>
    <source>
        <strain evidence="2 3">MEX-2019</strain>
        <tissue evidence="2">Muscle</tissue>
    </source>
</reference>
<feature type="compositionally biased region" description="Polar residues" evidence="1">
    <location>
        <begin position="379"/>
        <end position="393"/>
    </location>
</feature>